<dbReference type="PANTHER" id="PTHR43099:SF5">
    <property type="entry name" value="HLYC_CORC FAMILY TRANSPORTER"/>
    <property type="match status" value="1"/>
</dbReference>
<dbReference type="RefSeq" id="WP_192752764.1">
    <property type="nucleotide sequence ID" value="NZ_BAABJL010000142.1"/>
</dbReference>
<dbReference type="Pfam" id="PF00571">
    <property type="entry name" value="CBS"/>
    <property type="match status" value="1"/>
</dbReference>
<evidence type="ECO:0000256" key="1">
    <source>
        <dbReference type="ARBA" id="ARBA00004651"/>
    </source>
</evidence>
<feature type="transmembrane region" description="Helical" evidence="5">
    <location>
        <begin position="97"/>
        <end position="119"/>
    </location>
</feature>
<evidence type="ECO:0000313" key="9">
    <source>
        <dbReference type="Proteomes" id="UP000638648"/>
    </source>
</evidence>
<keyword evidence="4 5" id="KW-0472">Membrane</keyword>
<dbReference type="InterPro" id="IPR000644">
    <property type="entry name" value="CBS_dom"/>
</dbReference>
<dbReference type="Proteomes" id="UP000638648">
    <property type="component" value="Unassembled WGS sequence"/>
</dbReference>
<organism evidence="8 9">
    <name type="scientific">Actinopolymorpha pittospori</name>
    <dbReference type="NCBI Taxonomy" id="648752"/>
    <lineage>
        <taxon>Bacteria</taxon>
        <taxon>Bacillati</taxon>
        <taxon>Actinomycetota</taxon>
        <taxon>Actinomycetes</taxon>
        <taxon>Propionibacteriales</taxon>
        <taxon>Actinopolymorphaceae</taxon>
        <taxon>Actinopolymorpha</taxon>
    </lineage>
</organism>
<evidence type="ECO:0000256" key="2">
    <source>
        <dbReference type="ARBA" id="ARBA00022475"/>
    </source>
</evidence>
<keyword evidence="2" id="KW-1003">Cell membrane</keyword>
<protein>
    <submittedName>
        <fullName evidence="8">CBS domain containing-hemolysin-like protein</fullName>
    </submittedName>
</protein>
<dbReference type="PROSITE" id="PS51846">
    <property type="entry name" value="CNNM"/>
    <property type="match status" value="1"/>
</dbReference>
<dbReference type="GO" id="GO:0005886">
    <property type="term" value="C:plasma membrane"/>
    <property type="evidence" value="ECO:0007669"/>
    <property type="project" value="UniProtKB-SubCell"/>
</dbReference>
<dbReference type="Pfam" id="PF01595">
    <property type="entry name" value="CNNM"/>
    <property type="match status" value="1"/>
</dbReference>
<keyword evidence="9" id="KW-1185">Reference proteome</keyword>
<keyword evidence="4 5" id="KW-1133">Transmembrane helix</keyword>
<dbReference type="Gene3D" id="3.10.580.10">
    <property type="entry name" value="CBS-domain"/>
    <property type="match status" value="1"/>
</dbReference>
<dbReference type="PANTHER" id="PTHR43099">
    <property type="entry name" value="UPF0053 PROTEIN YRKA"/>
    <property type="match status" value="1"/>
</dbReference>
<dbReference type="EMBL" id="JADBEM010000001">
    <property type="protein sequence ID" value="MBE1609137.1"/>
    <property type="molecule type" value="Genomic_DNA"/>
</dbReference>
<dbReference type="InterPro" id="IPR002550">
    <property type="entry name" value="CNNM"/>
</dbReference>
<proteinExistence type="predicted"/>
<gene>
    <name evidence="8" type="ORF">HEB94_005985</name>
</gene>
<comment type="subcellular location">
    <subcellularLocation>
        <location evidence="1">Cell membrane</location>
        <topology evidence="1">Multi-pass membrane protein</topology>
    </subcellularLocation>
</comment>
<reference evidence="8" key="1">
    <citation type="submission" date="2020-10" db="EMBL/GenBank/DDBJ databases">
        <title>Sequencing the genomes of 1000 actinobacteria strains.</title>
        <authorList>
            <person name="Klenk H.-P."/>
        </authorList>
    </citation>
    <scope>NUCLEOTIDE SEQUENCE</scope>
    <source>
        <strain evidence="8">DSM 45354</strain>
    </source>
</reference>
<dbReference type="InterPro" id="IPR046342">
    <property type="entry name" value="CBS_dom_sf"/>
</dbReference>
<dbReference type="PROSITE" id="PS51371">
    <property type="entry name" value="CBS"/>
    <property type="match status" value="1"/>
</dbReference>
<evidence type="ECO:0000256" key="5">
    <source>
        <dbReference type="SAM" id="Phobius"/>
    </source>
</evidence>
<feature type="transmembrane region" description="Helical" evidence="5">
    <location>
        <begin position="58"/>
        <end position="77"/>
    </location>
</feature>
<evidence type="ECO:0000259" key="7">
    <source>
        <dbReference type="PROSITE" id="PS51846"/>
    </source>
</evidence>
<dbReference type="InterPro" id="IPR051676">
    <property type="entry name" value="UPF0053_domain"/>
</dbReference>
<keyword evidence="3" id="KW-0129">CBS domain</keyword>
<evidence type="ECO:0000313" key="8">
    <source>
        <dbReference type="EMBL" id="MBE1609137.1"/>
    </source>
</evidence>
<keyword evidence="4 5" id="KW-0812">Transmembrane</keyword>
<sequence length="348" mass="36866">MSWQPALAVTLGLLLASGFFVASEFALVGARRHRIEQAARAGVRGAAAALVGIRRLSFMLAGAQLGITMCMIGLGMVSEPTLHHYLEPVLATLGLPAAASDVIALVVALVAVSYLHVVVGEMAPKSWVITDPDRSAMLLAPVFRAFTSTLRPLIGLLNGISNLLLRLCRVSPRDEIVNVRNREQIHHLVDESHRLGLIAEEDYRLLTRTIGAASAPIQRILVPAEHIVAVADTAPPQTVVDTAHRSGRTRLVVMDGAGDIVGSVHVRNALLARANGSQTPAGSLSTPIPTLAHDTDLAGAVGLLRERRAQLCLVRDERGHLLGLVSFDDLLGAITTDQGSPMAEAVTA</sequence>
<evidence type="ECO:0000256" key="4">
    <source>
        <dbReference type="PROSITE-ProRule" id="PRU01193"/>
    </source>
</evidence>
<name>A0A927RAL6_9ACTN</name>
<feature type="domain" description="CNNM transmembrane" evidence="7">
    <location>
        <begin position="1"/>
        <end position="202"/>
    </location>
</feature>
<feature type="domain" description="CBS" evidence="6">
    <location>
        <begin position="284"/>
        <end position="342"/>
    </location>
</feature>
<evidence type="ECO:0000259" key="6">
    <source>
        <dbReference type="PROSITE" id="PS51371"/>
    </source>
</evidence>
<dbReference type="AlphaFoldDB" id="A0A927RAL6"/>
<feature type="transmembrane region" description="Helical" evidence="5">
    <location>
        <begin position="6"/>
        <end position="30"/>
    </location>
</feature>
<comment type="caution">
    <text evidence="8">The sequence shown here is derived from an EMBL/GenBank/DDBJ whole genome shotgun (WGS) entry which is preliminary data.</text>
</comment>
<dbReference type="SUPFAM" id="SSF54631">
    <property type="entry name" value="CBS-domain pair"/>
    <property type="match status" value="1"/>
</dbReference>
<evidence type="ECO:0000256" key="3">
    <source>
        <dbReference type="PROSITE-ProRule" id="PRU00703"/>
    </source>
</evidence>
<accession>A0A927RAL6</accession>